<dbReference type="AlphaFoldDB" id="A0A1I2V4H3"/>
<dbReference type="EMBL" id="FOPP01000002">
    <property type="protein sequence ID" value="SFG82021.1"/>
    <property type="molecule type" value="Genomic_DNA"/>
</dbReference>
<keyword evidence="2" id="KW-1185">Reference proteome</keyword>
<accession>A0A1I2V4H3</accession>
<gene>
    <name evidence="1" type="ORF">SAMN04489864_102407</name>
</gene>
<name>A0A1I2V4H3_9SPHI</name>
<reference evidence="1 2" key="1">
    <citation type="submission" date="2016-10" db="EMBL/GenBank/DDBJ databases">
        <authorList>
            <person name="de Groot N.N."/>
        </authorList>
    </citation>
    <scope>NUCLEOTIDE SEQUENCE [LARGE SCALE GENOMIC DNA]</scope>
    <source>
        <strain evidence="1 2">DSM 18684</strain>
    </source>
</reference>
<proteinExistence type="predicted"/>
<dbReference type="STRING" id="414048.SAMN04489864_102407"/>
<protein>
    <submittedName>
        <fullName evidence="1">Uncharacterized protein</fullName>
    </submittedName>
</protein>
<organism evidence="1 2">
    <name type="scientific">Pedobacter insulae</name>
    <dbReference type="NCBI Taxonomy" id="414048"/>
    <lineage>
        <taxon>Bacteria</taxon>
        <taxon>Pseudomonadati</taxon>
        <taxon>Bacteroidota</taxon>
        <taxon>Sphingobacteriia</taxon>
        <taxon>Sphingobacteriales</taxon>
        <taxon>Sphingobacteriaceae</taxon>
        <taxon>Pedobacter</taxon>
    </lineage>
</organism>
<evidence type="ECO:0000313" key="1">
    <source>
        <dbReference type="EMBL" id="SFG82021.1"/>
    </source>
</evidence>
<sequence>MVNDSFLALFKLTEAEVREQFFMEIVVNRWKNTKLDHVFNSLKNAETYIEHEFQDAGLLKLTVNFRYATDKLSEKHAA</sequence>
<evidence type="ECO:0000313" key="2">
    <source>
        <dbReference type="Proteomes" id="UP000199666"/>
    </source>
</evidence>
<dbReference type="Proteomes" id="UP000199666">
    <property type="component" value="Unassembled WGS sequence"/>
</dbReference>